<dbReference type="AlphaFoldDB" id="A0A1V8SQN3"/>
<dbReference type="InterPro" id="IPR011333">
    <property type="entry name" value="SKP1/BTB/POZ_sf"/>
</dbReference>
<dbReference type="Proteomes" id="UP000192596">
    <property type="component" value="Unassembled WGS sequence"/>
</dbReference>
<dbReference type="PANTHER" id="PTHR47843:SF5">
    <property type="entry name" value="BTB_POZ DOMAIN PROTEIN"/>
    <property type="match status" value="1"/>
</dbReference>
<dbReference type="Gene3D" id="3.30.710.10">
    <property type="entry name" value="Potassium Channel Kv1.1, Chain A"/>
    <property type="match status" value="1"/>
</dbReference>
<dbReference type="OrthoDB" id="6359816at2759"/>
<dbReference type="Pfam" id="PF00651">
    <property type="entry name" value="BTB"/>
    <property type="match status" value="1"/>
</dbReference>
<comment type="caution">
    <text evidence="2">The sequence shown here is derived from an EMBL/GenBank/DDBJ whole genome shotgun (WGS) entry which is preliminary data.</text>
</comment>
<proteinExistence type="predicted"/>
<dbReference type="CDD" id="cd18186">
    <property type="entry name" value="BTB_POZ_ZBTB_KLHL-like"/>
    <property type="match status" value="1"/>
</dbReference>
<dbReference type="PANTHER" id="PTHR47843">
    <property type="entry name" value="BTB DOMAIN-CONTAINING PROTEIN-RELATED"/>
    <property type="match status" value="1"/>
</dbReference>
<gene>
    <name evidence="2" type="ORF">B0A48_13031</name>
</gene>
<accession>A0A1V8SQN3</accession>
<evidence type="ECO:0000313" key="3">
    <source>
        <dbReference type="Proteomes" id="UP000192596"/>
    </source>
</evidence>
<evidence type="ECO:0000313" key="2">
    <source>
        <dbReference type="EMBL" id="OQO01476.1"/>
    </source>
</evidence>
<reference evidence="3" key="1">
    <citation type="submission" date="2017-03" db="EMBL/GenBank/DDBJ databases">
        <title>Genomes of endolithic fungi from Antarctica.</title>
        <authorList>
            <person name="Coleine C."/>
            <person name="Masonjones S."/>
            <person name="Stajich J.E."/>
        </authorList>
    </citation>
    <scope>NUCLEOTIDE SEQUENCE [LARGE SCALE GENOMIC DNA]</scope>
    <source>
        <strain evidence="3">CCFEE 5527</strain>
    </source>
</reference>
<dbReference type="SMART" id="SM00225">
    <property type="entry name" value="BTB"/>
    <property type="match status" value="1"/>
</dbReference>
<name>A0A1V8SQN3_9PEZI</name>
<dbReference type="EMBL" id="NAJO01000031">
    <property type="protein sequence ID" value="OQO01476.1"/>
    <property type="molecule type" value="Genomic_DNA"/>
</dbReference>
<dbReference type="STRING" id="1507870.A0A1V8SQN3"/>
<protein>
    <recommendedName>
        <fullName evidence="1">BTB domain-containing protein</fullName>
    </recommendedName>
</protein>
<organism evidence="2 3">
    <name type="scientific">Cryoendolithus antarcticus</name>
    <dbReference type="NCBI Taxonomy" id="1507870"/>
    <lineage>
        <taxon>Eukaryota</taxon>
        <taxon>Fungi</taxon>
        <taxon>Dikarya</taxon>
        <taxon>Ascomycota</taxon>
        <taxon>Pezizomycotina</taxon>
        <taxon>Dothideomycetes</taxon>
        <taxon>Dothideomycetidae</taxon>
        <taxon>Cladosporiales</taxon>
        <taxon>Cladosporiaceae</taxon>
        <taxon>Cryoendolithus</taxon>
    </lineage>
</organism>
<feature type="domain" description="BTB" evidence="1">
    <location>
        <begin position="31"/>
        <end position="98"/>
    </location>
</feature>
<keyword evidence="3" id="KW-1185">Reference proteome</keyword>
<dbReference type="PROSITE" id="PS50097">
    <property type="entry name" value="BTB"/>
    <property type="match status" value="1"/>
</dbReference>
<dbReference type="InterPro" id="IPR000210">
    <property type="entry name" value="BTB/POZ_dom"/>
</dbReference>
<dbReference type="SUPFAM" id="SSF54695">
    <property type="entry name" value="POZ domain"/>
    <property type="match status" value="1"/>
</dbReference>
<dbReference type="InParanoid" id="A0A1V8SQN3"/>
<evidence type="ECO:0000259" key="1">
    <source>
        <dbReference type="PROSITE" id="PS50097"/>
    </source>
</evidence>
<sequence>MAAADASRKDEAATHPILIGVKSLFGNERYSDYTMECEGRKWRIHKAIICPQSEVLAKACDGDFREGIAQCYIFNGVVADAVNAMLSYFYTHDYHDEESRVMLNVRVCYLAQQYLCTPLKDLACKKLSSCLSNGWAGEDLVLAIETVYGIDPDGESGVKTCLLEVVREHLDELLSDAEKYADFHATGRKTPSFLMDILVGRRHLVHSEADARASHVARVNCRNHEFCMKLGPVPLVLSSVASRHNVLLRCPSGSTGCCPA</sequence>